<accession>A0A2P5BDI2</accession>
<reference evidence="2" key="1">
    <citation type="submission" date="2016-06" db="EMBL/GenBank/DDBJ databases">
        <title>Parallel loss of symbiosis genes in relatives of nitrogen-fixing non-legume Parasponia.</title>
        <authorList>
            <person name="Van Velzen R."/>
            <person name="Holmer R."/>
            <person name="Bu F."/>
            <person name="Rutten L."/>
            <person name="Van Zeijl A."/>
            <person name="Liu W."/>
            <person name="Santuari L."/>
            <person name="Cao Q."/>
            <person name="Sharma T."/>
            <person name="Shen D."/>
            <person name="Roswanjaya Y."/>
            <person name="Wardhani T."/>
            <person name="Kalhor M.S."/>
            <person name="Jansen J."/>
            <person name="Van den Hoogen J."/>
            <person name="Gungor B."/>
            <person name="Hartog M."/>
            <person name="Hontelez J."/>
            <person name="Verver J."/>
            <person name="Yang W.-C."/>
            <person name="Schijlen E."/>
            <person name="Repin R."/>
            <person name="Schilthuizen M."/>
            <person name="Schranz E."/>
            <person name="Heidstra R."/>
            <person name="Miyata K."/>
            <person name="Fedorova E."/>
            <person name="Kohlen W."/>
            <person name="Bisseling T."/>
            <person name="Smit S."/>
            <person name="Geurts R."/>
        </authorList>
    </citation>
    <scope>NUCLEOTIDE SEQUENCE [LARGE SCALE GENOMIC DNA]</scope>
    <source>
        <strain evidence="2">cv. WU1-14</strain>
    </source>
</reference>
<dbReference type="Proteomes" id="UP000237105">
    <property type="component" value="Unassembled WGS sequence"/>
</dbReference>
<organism evidence="1 2">
    <name type="scientific">Parasponia andersonii</name>
    <name type="common">Sponia andersonii</name>
    <dbReference type="NCBI Taxonomy" id="3476"/>
    <lineage>
        <taxon>Eukaryota</taxon>
        <taxon>Viridiplantae</taxon>
        <taxon>Streptophyta</taxon>
        <taxon>Embryophyta</taxon>
        <taxon>Tracheophyta</taxon>
        <taxon>Spermatophyta</taxon>
        <taxon>Magnoliopsida</taxon>
        <taxon>eudicotyledons</taxon>
        <taxon>Gunneridae</taxon>
        <taxon>Pentapetalae</taxon>
        <taxon>rosids</taxon>
        <taxon>fabids</taxon>
        <taxon>Rosales</taxon>
        <taxon>Cannabaceae</taxon>
        <taxon>Parasponia</taxon>
    </lineage>
</organism>
<protein>
    <submittedName>
        <fullName evidence="1">Uncharacterized protein</fullName>
    </submittedName>
</protein>
<dbReference type="EMBL" id="JXTB01000305">
    <property type="protein sequence ID" value="PON46816.1"/>
    <property type="molecule type" value="Genomic_DNA"/>
</dbReference>
<name>A0A2P5BDI2_PARAD</name>
<proteinExistence type="predicted"/>
<keyword evidence="2" id="KW-1185">Reference proteome</keyword>
<dbReference type="AlphaFoldDB" id="A0A2P5BDI2"/>
<evidence type="ECO:0000313" key="1">
    <source>
        <dbReference type="EMBL" id="PON46816.1"/>
    </source>
</evidence>
<evidence type="ECO:0000313" key="2">
    <source>
        <dbReference type="Proteomes" id="UP000237105"/>
    </source>
</evidence>
<gene>
    <name evidence="1" type="ORF">PanWU01x14_249110</name>
</gene>
<sequence length="89" mass="10200">MGVAFEFFRDPTKSTKVDEEEGIRGLKALTLTSYHFVALILGRREEATCYCWDVHSTCYKSRKSFINDTFCLSWNDSQSIKCFLVQDGG</sequence>
<comment type="caution">
    <text evidence="1">The sequence shown here is derived from an EMBL/GenBank/DDBJ whole genome shotgun (WGS) entry which is preliminary data.</text>
</comment>